<dbReference type="PROSITE" id="PS00211">
    <property type="entry name" value="ABC_TRANSPORTER_1"/>
    <property type="match status" value="1"/>
</dbReference>
<evidence type="ECO:0000256" key="8">
    <source>
        <dbReference type="ARBA" id="ARBA00022519"/>
    </source>
</evidence>
<comment type="subunit">
    <text evidence="14">Component of the lipopolysaccharide transport and assembly complex. The LptBFG transporter is composed of two ATP-binding proteins (LptB) and two transmembrane proteins (LptF and LptG).</text>
</comment>
<dbReference type="InterPro" id="IPR027417">
    <property type="entry name" value="P-loop_NTPase"/>
</dbReference>
<dbReference type="SUPFAM" id="SSF52540">
    <property type="entry name" value="P-loop containing nucleoside triphosphate hydrolases"/>
    <property type="match status" value="1"/>
</dbReference>
<dbReference type="InterPro" id="IPR003439">
    <property type="entry name" value="ABC_transporter-like_ATP-bd"/>
</dbReference>
<dbReference type="Pfam" id="PF00005">
    <property type="entry name" value="ABC_tran"/>
    <property type="match status" value="1"/>
</dbReference>
<keyword evidence="7" id="KW-0963">Cytoplasm</keyword>
<dbReference type="GO" id="GO:0005737">
    <property type="term" value="C:cytoplasm"/>
    <property type="evidence" value="ECO:0007669"/>
    <property type="project" value="UniProtKB-SubCell"/>
</dbReference>
<dbReference type="NCBIfam" id="TIGR04406">
    <property type="entry name" value="LPS_export_lptB"/>
    <property type="match status" value="1"/>
</dbReference>
<evidence type="ECO:0000256" key="1">
    <source>
        <dbReference type="ARBA" id="ARBA00004496"/>
    </source>
</evidence>
<evidence type="ECO:0000256" key="14">
    <source>
        <dbReference type="ARBA" id="ARBA00026081"/>
    </source>
</evidence>
<evidence type="ECO:0000256" key="7">
    <source>
        <dbReference type="ARBA" id="ARBA00022490"/>
    </source>
</evidence>
<dbReference type="Gene3D" id="3.40.50.300">
    <property type="entry name" value="P-loop containing nucleotide triphosphate hydrolases"/>
    <property type="match status" value="1"/>
</dbReference>
<dbReference type="PANTHER" id="PTHR45772:SF10">
    <property type="entry name" value="LIPOPOLYSACCHARIDE EXPORT SYSTEM ATP-BINDING PROTEIN LPTB"/>
    <property type="match status" value="1"/>
</dbReference>
<evidence type="ECO:0000256" key="5">
    <source>
        <dbReference type="ARBA" id="ARBA00022448"/>
    </source>
</evidence>
<comment type="similarity">
    <text evidence="3">Belongs to the ABC transporter superfamily. Outer membrane lipopolysaccharide export (TC 1.B.42) family.</text>
</comment>
<protein>
    <recommendedName>
        <fullName evidence="4">Lipopolysaccharide export system ATP-binding protein LptB</fullName>
    </recommendedName>
</protein>
<dbReference type="InterPro" id="IPR017871">
    <property type="entry name" value="ABC_transporter-like_CS"/>
</dbReference>
<proteinExistence type="inferred from homology"/>
<comment type="subcellular location">
    <subcellularLocation>
        <location evidence="2">Cell inner membrane</location>
        <topology evidence="2">Peripheral membrane protein</topology>
        <orientation evidence="2">Cytoplasmic side</orientation>
    </subcellularLocation>
    <subcellularLocation>
        <location evidence="1">Cytoplasm</location>
    </subcellularLocation>
</comment>
<dbReference type="GO" id="GO:0016887">
    <property type="term" value="F:ATP hydrolysis activity"/>
    <property type="evidence" value="ECO:0007669"/>
    <property type="project" value="InterPro"/>
</dbReference>
<dbReference type="SMART" id="SM00382">
    <property type="entry name" value="AAA"/>
    <property type="match status" value="1"/>
</dbReference>
<organism evidence="16 17">
    <name type="scientific">Acetobacter pomorum</name>
    <dbReference type="NCBI Taxonomy" id="65959"/>
    <lineage>
        <taxon>Bacteria</taxon>
        <taxon>Pseudomonadati</taxon>
        <taxon>Pseudomonadota</taxon>
        <taxon>Alphaproteobacteria</taxon>
        <taxon>Acetobacterales</taxon>
        <taxon>Acetobacteraceae</taxon>
        <taxon>Acetobacter</taxon>
    </lineage>
</organism>
<comment type="caution">
    <text evidence="16">The sequence shown here is derived from an EMBL/GenBank/DDBJ whole genome shotgun (WGS) entry which is preliminary data.</text>
</comment>
<evidence type="ECO:0000256" key="11">
    <source>
        <dbReference type="ARBA" id="ARBA00022967"/>
    </source>
</evidence>
<dbReference type="CDD" id="cd03218">
    <property type="entry name" value="ABC_YhbG"/>
    <property type="match status" value="1"/>
</dbReference>
<dbReference type="Proteomes" id="UP000228751">
    <property type="component" value="Unassembled WGS sequence"/>
</dbReference>
<evidence type="ECO:0000256" key="12">
    <source>
        <dbReference type="ARBA" id="ARBA00023136"/>
    </source>
</evidence>
<dbReference type="InterPro" id="IPR030921">
    <property type="entry name" value="LPS_export_LptB"/>
</dbReference>
<reference evidence="16 17" key="1">
    <citation type="submission" date="2017-10" db="EMBL/GenBank/DDBJ databases">
        <title>Genomic analysis of the genus Acetobacter.</title>
        <authorList>
            <person name="Kim K.H."/>
            <person name="Chun B.H."/>
            <person name="Son A.R."/>
            <person name="Jeon C.O."/>
        </authorList>
    </citation>
    <scope>NUCLEOTIDE SEQUENCE [LARGE SCALE GENOMIC DNA]</scope>
    <source>
        <strain evidence="16 17">LHT 2458</strain>
    </source>
</reference>
<accession>A0A2G4RCS1</accession>
<dbReference type="RefSeq" id="WP_042788616.1">
    <property type="nucleotide sequence ID" value="NZ_PEBQ01000093.1"/>
</dbReference>
<evidence type="ECO:0000313" key="17">
    <source>
        <dbReference type="Proteomes" id="UP000228751"/>
    </source>
</evidence>
<dbReference type="PROSITE" id="PS50893">
    <property type="entry name" value="ABC_TRANSPORTER_2"/>
    <property type="match status" value="1"/>
</dbReference>
<dbReference type="FunFam" id="3.40.50.300:FF:000151">
    <property type="entry name" value="Lipopolysaccharide ABC transporter ATP-binding protein"/>
    <property type="match status" value="1"/>
</dbReference>
<dbReference type="InterPro" id="IPR051120">
    <property type="entry name" value="ABC_AA/LPS_Transport"/>
</dbReference>
<dbReference type="GO" id="GO:0005524">
    <property type="term" value="F:ATP binding"/>
    <property type="evidence" value="ECO:0007669"/>
    <property type="project" value="UniProtKB-KW"/>
</dbReference>
<name>A0A2G4RCS1_9PROT</name>
<evidence type="ECO:0000259" key="15">
    <source>
        <dbReference type="PROSITE" id="PS50893"/>
    </source>
</evidence>
<keyword evidence="17" id="KW-1185">Reference proteome</keyword>
<keyword evidence="11" id="KW-1278">Translocase</keyword>
<evidence type="ECO:0000256" key="13">
    <source>
        <dbReference type="ARBA" id="ARBA00024818"/>
    </source>
</evidence>
<comment type="function">
    <text evidence="13">Part of the ABC transporter complex LptBFG involved in the translocation of lipopolysaccharide (LPS) from the inner membrane to the outer membrane. Probably responsible for energy coupling to the transport system.</text>
</comment>
<keyword evidence="12" id="KW-0472">Membrane</keyword>
<keyword evidence="6" id="KW-1003">Cell membrane</keyword>
<dbReference type="AlphaFoldDB" id="A0A2G4RCS1"/>
<evidence type="ECO:0000256" key="9">
    <source>
        <dbReference type="ARBA" id="ARBA00022741"/>
    </source>
</evidence>
<dbReference type="InterPro" id="IPR032823">
    <property type="entry name" value="BCA_ABC_TP_C"/>
</dbReference>
<dbReference type="GO" id="GO:0043190">
    <property type="term" value="C:ATP-binding cassette (ABC) transporter complex"/>
    <property type="evidence" value="ECO:0007669"/>
    <property type="project" value="InterPro"/>
</dbReference>
<dbReference type="GO" id="GO:0055085">
    <property type="term" value="P:transmembrane transport"/>
    <property type="evidence" value="ECO:0007669"/>
    <property type="project" value="InterPro"/>
</dbReference>
<evidence type="ECO:0000256" key="10">
    <source>
        <dbReference type="ARBA" id="ARBA00022840"/>
    </source>
</evidence>
<dbReference type="PANTHER" id="PTHR45772">
    <property type="entry name" value="CONSERVED COMPONENT OF ABC TRANSPORTER FOR NATURAL AMINO ACIDS-RELATED"/>
    <property type="match status" value="1"/>
</dbReference>
<evidence type="ECO:0000313" key="16">
    <source>
        <dbReference type="EMBL" id="PHY94352.1"/>
    </source>
</evidence>
<gene>
    <name evidence="16" type="primary">lptB</name>
    <name evidence="16" type="ORF">CSR02_06810</name>
</gene>
<dbReference type="InterPro" id="IPR003593">
    <property type="entry name" value="AAA+_ATPase"/>
</dbReference>
<evidence type="ECO:0000256" key="3">
    <source>
        <dbReference type="ARBA" id="ARBA00010865"/>
    </source>
</evidence>
<keyword evidence="5" id="KW-0813">Transport</keyword>
<keyword evidence="9" id="KW-0547">Nucleotide-binding</keyword>
<sequence length="275" mass="30271">MNQEVTWTSEETVREEVVGVELGPEPTDIHAPHRPGHGLYARGIGKSYKKREVVKNVSIEVHRGEAVGLLGPNGAGKTTSFYMIVGLVQPDTGSITLDGADITQLPMYRRARLGIGYLPQEASIFRGLNVEQNILAALEVVEPDPDQRQVMLDGLLSEFGISHLRRSPSLALSGGERRRLEIARALASQPHYILLDEPLAGIDPIAVGEIRDLVSHLKDRGIGVLITDHNVRETLEVIDRAYIMHSGQVLMQGVPEEIVAHEDVRRVYLGESFSL</sequence>
<dbReference type="Pfam" id="PF12399">
    <property type="entry name" value="BCA_ABC_TP_C"/>
    <property type="match status" value="1"/>
</dbReference>
<evidence type="ECO:0000256" key="6">
    <source>
        <dbReference type="ARBA" id="ARBA00022475"/>
    </source>
</evidence>
<dbReference type="EMBL" id="PEBQ01000093">
    <property type="protein sequence ID" value="PHY94352.1"/>
    <property type="molecule type" value="Genomic_DNA"/>
</dbReference>
<feature type="domain" description="ABC transporter" evidence="15">
    <location>
        <begin position="39"/>
        <end position="271"/>
    </location>
</feature>
<evidence type="ECO:0000256" key="4">
    <source>
        <dbReference type="ARBA" id="ARBA00017803"/>
    </source>
</evidence>
<keyword evidence="10 16" id="KW-0067">ATP-binding</keyword>
<dbReference type="OrthoDB" id="9806149at2"/>
<keyword evidence="8" id="KW-0997">Cell inner membrane</keyword>
<evidence type="ECO:0000256" key="2">
    <source>
        <dbReference type="ARBA" id="ARBA00004515"/>
    </source>
</evidence>